<evidence type="ECO:0000256" key="1">
    <source>
        <dbReference type="ARBA" id="ARBA00004141"/>
    </source>
</evidence>
<dbReference type="PANTHER" id="PTHR30477">
    <property type="entry name" value="ABC-TRANSPORTER METAL-BINDING PROTEIN"/>
    <property type="match status" value="1"/>
</dbReference>
<feature type="transmembrane region" description="Helical" evidence="8">
    <location>
        <begin position="135"/>
        <end position="153"/>
    </location>
</feature>
<feature type="transmembrane region" description="Helical" evidence="8">
    <location>
        <begin position="12"/>
        <end position="31"/>
    </location>
</feature>
<evidence type="ECO:0000256" key="3">
    <source>
        <dbReference type="ARBA" id="ARBA00022692"/>
    </source>
</evidence>
<protein>
    <submittedName>
        <fullName evidence="9">Metal ABC transporter permease</fullName>
    </submittedName>
</protein>
<feature type="transmembrane region" description="Helical" evidence="8">
    <location>
        <begin position="190"/>
        <end position="211"/>
    </location>
</feature>
<name>A0ABW2FS90_9ACTN</name>
<keyword evidence="4 8" id="KW-1133">Transmembrane helix</keyword>
<feature type="transmembrane region" description="Helical" evidence="8">
    <location>
        <begin position="165"/>
        <end position="184"/>
    </location>
</feature>
<dbReference type="Proteomes" id="UP001596435">
    <property type="component" value="Unassembled WGS sequence"/>
</dbReference>
<gene>
    <name evidence="9" type="ORF">ACFQMG_10970</name>
</gene>
<feature type="transmembrane region" description="Helical" evidence="8">
    <location>
        <begin position="62"/>
        <end position="79"/>
    </location>
</feature>
<accession>A0ABW2FS90</accession>
<keyword evidence="5 8" id="KW-0472">Membrane</keyword>
<keyword evidence="6" id="KW-0813">Transport</keyword>
<dbReference type="PANTHER" id="PTHR30477:SF0">
    <property type="entry name" value="METAL TRANSPORT SYSTEM MEMBRANE PROTEIN TM_0125-RELATED"/>
    <property type="match status" value="1"/>
</dbReference>
<reference evidence="10" key="1">
    <citation type="journal article" date="2019" name="Int. J. Syst. Evol. Microbiol.">
        <title>The Global Catalogue of Microorganisms (GCM) 10K type strain sequencing project: providing services to taxonomists for standard genome sequencing and annotation.</title>
        <authorList>
            <consortium name="The Broad Institute Genomics Platform"/>
            <consortium name="The Broad Institute Genome Sequencing Center for Infectious Disease"/>
            <person name="Wu L."/>
            <person name="Ma J."/>
        </authorList>
    </citation>
    <scope>NUCLEOTIDE SEQUENCE [LARGE SCALE GENOMIC DNA]</scope>
    <source>
        <strain evidence="10">CGMCC 1.12859</strain>
    </source>
</reference>
<proteinExistence type="inferred from homology"/>
<dbReference type="RefSeq" id="WP_345705862.1">
    <property type="nucleotide sequence ID" value="NZ_BAABKV010000001.1"/>
</dbReference>
<organism evidence="9 10">
    <name type="scientific">Kitasatospora paranensis</name>
    <dbReference type="NCBI Taxonomy" id="258053"/>
    <lineage>
        <taxon>Bacteria</taxon>
        <taxon>Bacillati</taxon>
        <taxon>Actinomycetota</taxon>
        <taxon>Actinomycetes</taxon>
        <taxon>Kitasatosporales</taxon>
        <taxon>Streptomycetaceae</taxon>
        <taxon>Kitasatospora</taxon>
    </lineage>
</organism>
<sequence>MTEMFQFDFMQRALVAAVLVGITAPAVGVYLVQRRQALMGDGIGHVALTGVGLGFLFQTSPVWMAVVVCILGAVVMELVRSRGNQRGDIALAMLFYGGMACGKLLVSVSAASQAGGGNLESYLWGSILTVSPTDLVTIGGLAAVVVAVTFGLRRQLFAICQDEEFARVTGIPVRVLNLLLAVMAAVTVTVAMRVVGLLLVSALMVVPVAAAQQLTRSFAATQTAAVVLGITVAVLGVMGSYQADVPSGPAIVLLAIAAFAVFSAAAAPLARRRHRSAPDAGPAVCDVALPRAGAPEGAATASVPSQGKAPESASAAGTGLAQ</sequence>
<evidence type="ECO:0000256" key="4">
    <source>
        <dbReference type="ARBA" id="ARBA00022989"/>
    </source>
</evidence>
<evidence type="ECO:0000256" key="5">
    <source>
        <dbReference type="ARBA" id="ARBA00023136"/>
    </source>
</evidence>
<dbReference type="EMBL" id="JBHTAJ010000016">
    <property type="protein sequence ID" value="MFC7180078.1"/>
    <property type="molecule type" value="Genomic_DNA"/>
</dbReference>
<dbReference type="InterPro" id="IPR037294">
    <property type="entry name" value="ABC_BtuC-like"/>
</dbReference>
<feature type="transmembrane region" description="Helical" evidence="8">
    <location>
        <begin position="91"/>
        <end position="115"/>
    </location>
</feature>
<evidence type="ECO:0000313" key="10">
    <source>
        <dbReference type="Proteomes" id="UP001596435"/>
    </source>
</evidence>
<keyword evidence="10" id="KW-1185">Reference proteome</keyword>
<dbReference type="InterPro" id="IPR001626">
    <property type="entry name" value="ABC_TroCD"/>
</dbReference>
<dbReference type="SUPFAM" id="SSF81345">
    <property type="entry name" value="ABC transporter involved in vitamin B12 uptake, BtuC"/>
    <property type="match status" value="1"/>
</dbReference>
<evidence type="ECO:0000256" key="7">
    <source>
        <dbReference type="SAM" id="MobiDB-lite"/>
    </source>
</evidence>
<keyword evidence="3 6" id="KW-0812">Transmembrane</keyword>
<dbReference type="CDD" id="cd06550">
    <property type="entry name" value="TM_ABC_iron-siderophores_like"/>
    <property type="match status" value="1"/>
</dbReference>
<evidence type="ECO:0000256" key="2">
    <source>
        <dbReference type="ARBA" id="ARBA00008034"/>
    </source>
</evidence>
<comment type="caution">
    <text evidence="9">The sequence shown here is derived from an EMBL/GenBank/DDBJ whole genome shotgun (WGS) entry which is preliminary data.</text>
</comment>
<comment type="subcellular location">
    <subcellularLocation>
        <location evidence="6">Cell membrane</location>
        <topology evidence="6">Multi-pass membrane protein</topology>
    </subcellularLocation>
    <subcellularLocation>
        <location evidence="1">Membrane</location>
        <topology evidence="1">Multi-pass membrane protein</topology>
    </subcellularLocation>
</comment>
<feature type="transmembrane region" description="Helical" evidence="8">
    <location>
        <begin position="249"/>
        <end position="270"/>
    </location>
</feature>
<comment type="similarity">
    <text evidence="2 6">Belongs to the ABC-3 integral membrane protein family.</text>
</comment>
<evidence type="ECO:0000256" key="6">
    <source>
        <dbReference type="RuleBase" id="RU003943"/>
    </source>
</evidence>
<evidence type="ECO:0000256" key="8">
    <source>
        <dbReference type="SAM" id="Phobius"/>
    </source>
</evidence>
<feature type="transmembrane region" description="Helical" evidence="8">
    <location>
        <begin position="223"/>
        <end position="243"/>
    </location>
</feature>
<dbReference type="Gene3D" id="1.10.3470.10">
    <property type="entry name" value="ABC transporter involved in vitamin B12 uptake, BtuC"/>
    <property type="match status" value="1"/>
</dbReference>
<feature type="region of interest" description="Disordered" evidence="7">
    <location>
        <begin position="296"/>
        <end position="322"/>
    </location>
</feature>
<evidence type="ECO:0000313" key="9">
    <source>
        <dbReference type="EMBL" id="MFC7180078.1"/>
    </source>
</evidence>
<dbReference type="Pfam" id="PF00950">
    <property type="entry name" value="ABC-3"/>
    <property type="match status" value="1"/>
</dbReference>